<dbReference type="InterPro" id="IPR017946">
    <property type="entry name" value="PLC-like_Pdiesterase_TIM-brl"/>
</dbReference>
<dbReference type="Gene3D" id="3.20.20.190">
    <property type="entry name" value="Phosphatidylinositol (PI) phosphodiesterase"/>
    <property type="match status" value="1"/>
</dbReference>
<feature type="domain" description="GP-PDE" evidence="1">
    <location>
        <begin position="4"/>
        <end position="241"/>
    </location>
</feature>
<dbReference type="PANTHER" id="PTHR46211">
    <property type="entry name" value="GLYCEROPHOSPHORYL DIESTER PHOSPHODIESTERASE"/>
    <property type="match status" value="1"/>
</dbReference>
<dbReference type="AlphaFoldDB" id="A0AAX3F0A4"/>
<dbReference type="CDD" id="cd08563">
    <property type="entry name" value="GDPD_TtGDE_like"/>
    <property type="match status" value="1"/>
</dbReference>
<dbReference type="Proteomes" id="UP001164481">
    <property type="component" value="Chromosome"/>
</dbReference>
<evidence type="ECO:0000313" key="2">
    <source>
        <dbReference type="EMBL" id="UZW64498.1"/>
    </source>
</evidence>
<dbReference type="PANTHER" id="PTHR46211:SF1">
    <property type="entry name" value="GLYCEROPHOSPHODIESTER PHOSPHODIESTERASE, CYTOPLASMIC"/>
    <property type="match status" value="1"/>
</dbReference>
<dbReference type="Pfam" id="PF03009">
    <property type="entry name" value="GDPD"/>
    <property type="match status" value="1"/>
</dbReference>
<evidence type="ECO:0000259" key="1">
    <source>
        <dbReference type="PROSITE" id="PS51704"/>
    </source>
</evidence>
<name>A0AAX3F0A4_MYCSY</name>
<dbReference type="RefSeq" id="WP_154221592.1">
    <property type="nucleotide sequence ID" value="NZ_CP034544.1"/>
</dbReference>
<reference evidence="2" key="1">
    <citation type="submission" date="2022-10" db="EMBL/GenBank/DDBJ databases">
        <authorList>
            <person name="Wei X."/>
        </authorList>
    </citation>
    <scope>NUCLEOTIDE SEQUENCE</scope>
    <source>
        <strain evidence="2">SD2</strain>
    </source>
</reference>
<protein>
    <submittedName>
        <fullName evidence="2">Glycerophosphodiester phosphodiesterase</fullName>
    </submittedName>
</protein>
<dbReference type="PROSITE" id="PS51704">
    <property type="entry name" value="GP_PDE"/>
    <property type="match status" value="1"/>
</dbReference>
<dbReference type="InterPro" id="IPR030395">
    <property type="entry name" value="GP_PDE_dom"/>
</dbReference>
<dbReference type="GO" id="GO:0008081">
    <property type="term" value="F:phosphoric diester hydrolase activity"/>
    <property type="evidence" value="ECO:0007669"/>
    <property type="project" value="InterPro"/>
</dbReference>
<gene>
    <name evidence="2" type="ORF">OIE46_00140</name>
</gene>
<reference evidence="2" key="2">
    <citation type="submission" date="2022-11" db="EMBL/GenBank/DDBJ databases">
        <title>complete genomes of mycoplasma synoviae ZX313 strain and SD2 strain.</title>
        <authorList>
            <person name="Zhong Q."/>
        </authorList>
    </citation>
    <scope>NUCLEOTIDE SEQUENCE</scope>
    <source>
        <strain evidence="2">SD2</strain>
    </source>
</reference>
<proteinExistence type="predicted"/>
<evidence type="ECO:0000313" key="3">
    <source>
        <dbReference type="Proteomes" id="UP001164481"/>
    </source>
</evidence>
<sequence>MENKYILGHRGYFDKAPENTKLAFDLALKHNFDGVELDIHLTKDNKIVIIHDESILRTTGVDLEVYKNNYEDLKDYNYAFYFKNKVEKQSLMLLEDFLDLYFDKFKIINIEIKTDKIHYLNIEKLLYDLISKYLNFENKIVFSSFNFQSLILLKKINPNLKLGYLFDSMESLLKIEKDLILNTCNFLHPSWKLYLKNKKELISYNLPLNLWTIRCFDKLKMFYKDSDINFLISNKKLPNSK</sequence>
<dbReference type="SUPFAM" id="SSF51695">
    <property type="entry name" value="PLC-like phosphodiesterases"/>
    <property type="match status" value="1"/>
</dbReference>
<organism evidence="2 3">
    <name type="scientific">Mycoplasmopsis synoviae</name>
    <name type="common">Mycoplasma synoviae</name>
    <dbReference type="NCBI Taxonomy" id="2109"/>
    <lineage>
        <taxon>Bacteria</taxon>
        <taxon>Bacillati</taxon>
        <taxon>Mycoplasmatota</taxon>
        <taxon>Mycoplasmoidales</taxon>
        <taxon>Metamycoplasmataceae</taxon>
        <taxon>Mycoplasmopsis</taxon>
    </lineage>
</organism>
<dbReference type="EMBL" id="CP107525">
    <property type="protein sequence ID" value="UZW64498.1"/>
    <property type="molecule type" value="Genomic_DNA"/>
</dbReference>
<accession>A0AAX3F0A4</accession>
<dbReference type="GO" id="GO:0006629">
    <property type="term" value="P:lipid metabolic process"/>
    <property type="evidence" value="ECO:0007669"/>
    <property type="project" value="InterPro"/>
</dbReference>